<evidence type="ECO:0000313" key="4">
    <source>
        <dbReference type="Proteomes" id="UP000318431"/>
    </source>
</evidence>
<feature type="chain" id="PRO_5021839258" evidence="2">
    <location>
        <begin position="22"/>
        <end position="87"/>
    </location>
</feature>
<dbReference type="AlphaFoldDB" id="A0A562RKI5"/>
<proteinExistence type="predicted"/>
<name>A0A562RKI5_9BURK</name>
<comment type="caution">
    <text evidence="3">The sequence shown here is derived from an EMBL/GenBank/DDBJ whole genome shotgun (WGS) entry which is preliminary data.</text>
</comment>
<keyword evidence="2" id="KW-0732">Signal</keyword>
<evidence type="ECO:0000313" key="3">
    <source>
        <dbReference type="EMBL" id="TWI69552.1"/>
    </source>
</evidence>
<dbReference type="Proteomes" id="UP000318431">
    <property type="component" value="Unassembled WGS sequence"/>
</dbReference>
<evidence type="ECO:0000256" key="1">
    <source>
        <dbReference type="SAM" id="MobiDB-lite"/>
    </source>
</evidence>
<dbReference type="RefSeq" id="WP_145647303.1">
    <property type="nucleotide sequence ID" value="NZ_VLLB01000001.1"/>
</dbReference>
<protein>
    <submittedName>
        <fullName evidence="3">Uncharacterized protein</fullName>
    </submittedName>
</protein>
<feature type="signal peptide" evidence="2">
    <location>
        <begin position="1"/>
        <end position="21"/>
    </location>
</feature>
<accession>A0A562RKI5</accession>
<feature type="compositionally biased region" description="Polar residues" evidence="1">
    <location>
        <begin position="68"/>
        <end position="78"/>
    </location>
</feature>
<feature type="region of interest" description="Disordered" evidence="1">
    <location>
        <begin position="22"/>
        <end position="44"/>
    </location>
</feature>
<gene>
    <name evidence="3" type="ORF">IP91_00622</name>
</gene>
<reference evidence="3 4" key="1">
    <citation type="journal article" date="2015" name="Stand. Genomic Sci.">
        <title>Genomic Encyclopedia of Bacterial and Archaeal Type Strains, Phase III: the genomes of soil and plant-associated and newly described type strains.</title>
        <authorList>
            <person name="Whitman W.B."/>
            <person name="Woyke T."/>
            <person name="Klenk H.P."/>
            <person name="Zhou Y."/>
            <person name="Lilburn T.G."/>
            <person name="Beck B.J."/>
            <person name="De Vos P."/>
            <person name="Vandamme P."/>
            <person name="Eisen J.A."/>
            <person name="Garrity G."/>
            <person name="Hugenholtz P."/>
            <person name="Kyrpides N.C."/>
        </authorList>
    </citation>
    <scope>NUCLEOTIDE SEQUENCE [LARGE SCALE GENOMIC DNA]</scope>
    <source>
        <strain evidence="3 4">CGMCC 1.10822</strain>
    </source>
</reference>
<feature type="region of interest" description="Disordered" evidence="1">
    <location>
        <begin position="60"/>
        <end position="87"/>
    </location>
</feature>
<dbReference type="EMBL" id="VLLB01000001">
    <property type="protein sequence ID" value="TWI69552.1"/>
    <property type="molecule type" value="Genomic_DNA"/>
</dbReference>
<dbReference type="PROSITE" id="PS51257">
    <property type="entry name" value="PROKAR_LIPOPROTEIN"/>
    <property type="match status" value="1"/>
</dbReference>
<sequence length="87" mass="8783">MDRKRLLSGLIAAAATMALLAGCGGGGSSHDGSSTTTPPPTTTPPTILDAFIDAVNLVINGTAEDTEPSSTDNVTATTPEDKEPRTL</sequence>
<organism evidence="3 4">
    <name type="scientific">Pseudoduganella lurida</name>
    <dbReference type="NCBI Taxonomy" id="1036180"/>
    <lineage>
        <taxon>Bacteria</taxon>
        <taxon>Pseudomonadati</taxon>
        <taxon>Pseudomonadota</taxon>
        <taxon>Betaproteobacteria</taxon>
        <taxon>Burkholderiales</taxon>
        <taxon>Oxalobacteraceae</taxon>
        <taxon>Telluria group</taxon>
        <taxon>Pseudoduganella</taxon>
    </lineage>
</organism>
<evidence type="ECO:0000256" key="2">
    <source>
        <dbReference type="SAM" id="SignalP"/>
    </source>
</evidence>
<keyword evidence="4" id="KW-1185">Reference proteome</keyword>